<keyword evidence="7" id="KW-1185">Reference proteome</keyword>
<sequence>MDVSRGQIGIQLLLTAEKEAQQILNDAHDGHTGGDSGDNVKGLEKETEAKIQNLKTKAGIISDDVDMLLKNVTSVKY</sequence>
<dbReference type="EMBL" id="MNCJ02000331">
    <property type="protein sequence ID" value="KAF5760482.1"/>
    <property type="molecule type" value="Genomic_DNA"/>
</dbReference>
<evidence type="ECO:0000256" key="2">
    <source>
        <dbReference type="ARBA" id="ARBA00010066"/>
    </source>
</evidence>
<evidence type="ECO:0000256" key="3">
    <source>
        <dbReference type="ARBA" id="ARBA00022448"/>
    </source>
</evidence>
<keyword evidence="3" id="KW-0813">Transport</keyword>
<evidence type="ECO:0000256" key="4">
    <source>
        <dbReference type="ARBA" id="ARBA00022781"/>
    </source>
</evidence>
<dbReference type="GO" id="GO:0016471">
    <property type="term" value="C:vacuolar proton-transporting V-type ATPase complex"/>
    <property type="evidence" value="ECO:0007669"/>
    <property type="project" value="InterPro"/>
</dbReference>
<comment type="similarity">
    <text evidence="2">Belongs to the V-ATPase G subunit family.</text>
</comment>
<protein>
    <submittedName>
        <fullName evidence="6">Vacuolar (H+)-ATPase G subunit</fullName>
    </submittedName>
</protein>
<keyword evidence="5" id="KW-0406">Ion transport</keyword>
<reference evidence="6" key="1">
    <citation type="journal article" date="2017" name="Nature">
        <title>The sunflower genome provides insights into oil metabolism, flowering and Asterid evolution.</title>
        <authorList>
            <person name="Badouin H."/>
            <person name="Gouzy J."/>
            <person name="Grassa C.J."/>
            <person name="Murat F."/>
            <person name="Staton S.E."/>
            <person name="Cottret L."/>
            <person name="Lelandais-Briere C."/>
            <person name="Owens G.L."/>
            <person name="Carrere S."/>
            <person name="Mayjonade B."/>
            <person name="Legrand L."/>
            <person name="Gill N."/>
            <person name="Kane N.C."/>
            <person name="Bowers J.E."/>
            <person name="Hubner S."/>
            <person name="Bellec A."/>
            <person name="Berard A."/>
            <person name="Berges H."/>
            <person name="Blanchet N."/>
            <person name="Boniface M.C."/>
            <person name="Brunel D."/>
            <person name="Catrice O."/>
            <person name="Chaidir N."/>
            <person name="Claudel C."/>
            <person name="Donnadieu C."/>
            <person name="Faraut T."/>
            <person name="Fievet G."/>
            <person name="Helmstetter N."/>
            <person name="King M."/>
            <person name="Knapp S.J."/>
            <person name="Lai Z."/>
            <person name="Le Paslier M.C."/>
            <person name="Lippi Y."/>
            <person name="Lorenzon L."/>
            <person name="Mandel J.R."/>
            <person name="Marage G."/>
            <person name="Marchand G."/>
            <person name="Marquand E."/>
            <person name="Bret-Mestries E."/>
            <person name="Morien E."/>
            <person name="Nambeesan S."/>
            <person name="Nguyen T."/>
            <person name="Pegot-Espagnet P."/>
            <person name="Pouilly N."/>
            <person name="Raftis F."/>
            <person name="Sallet E."/>
            <person name="Schiex T."/>
            <person name="Thomas J."/>
            <person name="Vandecasteele C."/>
            <person name="Vares D."/>
            <person name="Vear F."/>
            <person name="Vautrin S."/>
            <person name="Crespi M."/>
            <person name="Mangin B."/>
            <person name="Burke J.M."/>
            <person name="Salse J."/>
            <person name="Munos S."/>
            <person name="Vincourt P."/>
            <person name="Rieseberg L.H."/>
            <person name="Langlade N.B."/>
        </authorList>
    </citation>
    <scope>NUCLEOTIDE SEQUENCE</scope>
    <source>
        <tissue evidence="6">Leaves</tissue>
    </source>
</reference>
<reference evidence="6" key="2">
    <citation type="submission" date="2020-06" db="EMBL/GenBank/DDBJ databases">
        <title>Helianthus annuus Genome sequencing and assembly Release 2.</title>
        <authorList>
            <person name="Gouzy J."/>
            <person name="Langlade N."/>
            <person name="Munos S."/>
        </authorList>
    </citation>
    <scope>NUCLEOTIDE SEQUENCE</scope>
    <source>
        <tissue evidence="6">Leaves</tissue>
    </source>
</reference>
<dbReference type="AlphaFoldDB" id="A0A9K3GY91"/>
<dbReference type="Gramene" id="mRNA:HanXRQr2_Chr16g0754011">
    <property type="protein sequence ID" value="mRNA:HanXRQr2_Chr16g0754011"/>
    <property type="gene ID" value="HanXRQr2_Chr16g0754011"/>
</dbReference>
<name>A0A9K3GY91_HELAN</name>
<evidence type="ECO:0000313" key="6">
    <source>
        <dbReference type="EMBL" id="KAF5760482.1"/>
    </source>
</evidence>
<proteinExistence type="inferred from homology"/>
<keyword evidence="4" id="KW-0375">Hydrogen ion transport</keyword>
<evidence type="ECO:0000313" key="7">
    <source>
        <dbReference type="Proteomes" id="UP000215914"/>
    </source>
</evidence>
<dbReference type="InterPro" id="IPR005124">
    <property type="entry name" value="V-ATPase_G"/>
</dbReference>
<dbReference type="PANTHER" id="PTHR12713:SF11">
    <property type="entry name" value="V-TYPE PROTON ATPASE SUBUNIT G"/>
    <property type="match status" value="1"/>
</dbReference>
<evidence type="ECO:0000256" key="5">
    <source>
        <dbReference type="ARBA" id="ARBA00023065"/>
    </source>
</evidence>
<comment type="caution">
    <text evidence="6">The sequence shown here is derived from an EMBL/GenBank/DDBJ whole genome shotgun (WGS) entry which is preliminary data.</text>
</comment>
<comment type="function">
    <text evidence="1">Catalytic subunit of the peripheral V1 complex of vacuolar ATPase (V-ATPase). V-ATPase is responsible for acidifying a variety of intracellular compartments in eukaryotic cells.</text>
</comment>
<dbReference type="Gene3D" id="1.20.5.620">
    <property type="entry name" value="F1F0 ATP synthase subunit B, membrane domain"/>
    <property type="match status" value="1"/>
</dbReference>
<evidence type="ECO:0000256" key="1">
    <source>
        <dbReference type="ARBA" id="ARBA00003847"/>
    </source>
</evidence>
<accession>A0A9K3GY91</accession>
<dbReference type="Proteomes" id="UP000215914">
    <property type="component" value="Unassembled WGS sequence"/>
</dbReference>
<dbReference type="PANTHER" id="PTHR12713">
    <property type="entry name" value="VACUOLAR ATP SYNTHASE SUBUNIT G"/>
    <property type="match status" value="1"/>
</dbReference>
<organism evidence="6 7">
    <name type="scientific">Helianthus annuus</name>
    <name type="common">Common sunflower</name>
    <dbReference type="NCBI Taxonomy" id="4232"/>
    <lineage>
        <taxon>Eukaryota</taxon>
        <taxon>Viridiplantae</taxon>
        <taxon>Streptophyta</taxon>
        <taxon>Embryophyta</taxon>
        <taxon>Tracheophyta</taxon>
        <taxon>Spermatophyta</taxon>
        <taxon>Magnoliopsida</taxon>
        <taxon>eudicotyledons</taxon>
        <taxon>Gunneridae</taxon>
        <taxon>Pentapetalae</taxon>
        <taxon>asterids</taxon>
        <taxon>campanulids</taxon>
        <taxon>Asterales</taxon>
        <taxon>Asteraceae</taxon>
        <taxon>Asteroideae</taxon>
        <taxon>Heliantheae alliance</taxon>
        <taxon>Heliantheae</taxon>
        <taxon>Helianthus</taxon>
    </lineage>
</organism>
<gene>
    <name evidence="6" type="ORF">HanXRQr2_Chr16g0754011</name>
</gene>
<dbReference type="GO" id="GO:0046961">
    <property type="term" value="F:proton-transporting ATPase activity, rotational mechanism"/>
    <property type="evidence" value="ECO:0007669"/>
    <property type="project" value="InterPro"/>
</dbReference>